<sequence length="93" mass="11133">MDFSTRQLLKNRNTPLSDFAFGRLTASRREYKGHVVFRAEIKSSARKLIERRDICWWKFSLNCWMGCHIIAFYSITVWMGYSGLEVWFVIFEI</sequence>
<dbReference type="EMBL" id="BPLR01013405">
    <property type="protein sequence ID" value="GIY60973.1"/>
    <property type="molecule type" value="Genomic_DNA"/>
</dbReference>
<protein>
    <submittedName>
        <fullName evidence="2">Uncharacterized protein</fullName>
    </submittedName>
</protein>
<accession>A0AAV4UTA1</accession>
<organism evidence="2 3">
    <name type="scientific">Caerostris extrusa</name>
    <name type="common">Bark spider</name>
    <name type="synonym">Caerostris bankana</name>
    <dbReference type="NCBI Taxonomy" id="172846"/>
    <lineage>
        <taxon>Eukaryota</taxon>
        <taxon>Metazoa</taxon>
        <taxon>Ecdysozoa</taxon>
        <taxon>Arthropoda</taxon>
        <taxon>Chelicerata</taxon>
        <taxon>Arachnida</taxon>
        <taxon>Araneae</taxon>
        <taxon>Araneomorphae</taxon>
        <taxon>Entelegynae</taxon>
        <taxon>Araneoidea</taxon>
        <taxon>Araneidae</taxon>
        <taxon>Caerostris</taxon>
    </lineage>
</organism>
<evidence type="ECO:0000256" key="1">
    <source>
        <dbReference type="SAM" id="Phobius"/>
    </source>
</evidence>
<proteinExistence type="predicted"/>
<name>A0AAV4UTA1_CAEEX</name>
<evidence type="ECO:0000313" key="3">
    <source>
        <dbReference type="Proteomes" id="UP001054945"/>
    </source>
</evidence>
<dbReference type="AlphaFoldDB" id="A0AAV4UTA1"/>
<keyword evidence="1" id="KW-0812">Transmembrane</keyword>
<gene>
    <name evidence="2" type="ORF">CEXT_49481</name>
</gene>
<keyword evidence="3" id="KW-1185">Reference proteome</keyword>
<dbReference type="Proteomes" id="UP001054945">
    <property type="component" value="Unassembled WGS sequence"/>
</dbReference>
<keyword evidence="1" id="KW-0472">Membrane</keyword>
<keyword evidence="1" id="KW-1133">Transmembrane helix</keyword>
<feature type="transmembrane region" description="Helical" evidence="1">
    <location>
        <begin position="61"/>
        <end position="81"/>
    </location>
</feature>
<comment type="caution">
    <text evidence="2">The sequence shown here is derived from an EMBL/GenBank/DDBJ whole genome shotgun (WGS) entry which is preliminary data.</text>
</comment>
<evidence type="ECO:0000313" key="2">
    <source>
        <dbReference type="EMBL" id="GIY60973.1"/>
    </source>
</evidence>
<reference evidence="2 3" key="1">
    <citation type="submission" date="2021-06" db="EMBL/GenBank/DDBJ databases">
        <title>Caerostris extrusa draft genome.</title>
        <authorList>
            <person name="Kono N."/>
            <person name="Arakawa K."/>
        </authorList>
    </citation>
    <scope>NUCLEOTIDE SEQUENCE [LARGE SCALE GENOMIC DNA]</scope>
</reference>